<accession>A0A8I0DRW8</accession>
<evidence type="ECO:0000313" key="4">
    <source>
        <dbReference type="Proteomes" id="UP000615234"/>
    </source>
</evidence>
<feature type="domain" description="CoA carboxyltransferase N-terminal" evidence="1">
    <location>
        <begin position="1"/>
        <end position="251"/>
    </location>
</feature>
<keyword evidence="4" id="KW-1185">Reference proteome</keyword>
<dbReference type="GO" id="GO:0016740">
    <property type="term" value="F:transferase activity"/>
    <property type="evidence" value="ECO:0007669"/>
    <property type="project" value="UniProtKB-KW"/>
</dbReference>
<evidence type="ECO:0000259" key="2">
    <source>
        <dbReference type="PROSITE" id="PS50989"/>
    </source>
</evidence>
<name>A0A8I0DRW8_9FIRM</name>
<dbReference type="InterPro" id="IPR051047">
    <property type="entry name" value="AccD/PCCB"/>
</dbReference>
<dbReference type="InterPro" id="IPR029045">
    <property type="entry name" value="ClpP/crotonase-like_dom_sf"/>
</dbReference>
<comment type="caution">
    <text evidence="3">The sequence shown here is derived from an EMBL/GenBank/DDBJ whole genome shotgun (WGS) entry which is preliminary data.</text>
</comment>
<dbReference type="RefSeq" id="WP_117807600.1">
    <property type="nucleotide sequence ID" value="NZ_JACOOX010000003.1"/>
</dbReference>
<dbReference type="Pfam" id="PF01039">
    <property type="entry name" value="Carboxyl_trans"/>
    <property type="match status" value="1"/>
</dbReference>
<dbReference type="EMBL" id="JACOOX010000003">
    <property type="protein sequence ID" value="MBC5662513.1"/>
    <property type="molecule type" value="Genomic_DNA"/>
</dbReference>
<feature type="domain" description="CoA carboxyltransferase C-terminal" evidence="2">
    <location>
        <begin position="231"/>
        <end position="466"/>
    </location>
</feature>
<dbReference type="InterPro" id="IPR011763">
    <property type="entry name" value="COA_CT_C"/>
</dbReference>
<proteinExistence type="predicted"/>
<dbReference type="Gene3D" id="3.90.226.10">
    <property type="entry name" value="2-enoyl-CoA Hydratase, Chain A, domain 1"/>
    <property type="match status" value="2"/>
</dbReference>
<dbReference type="PANTHER" id="PTHR43842:SF2">
    <property type="entry name" value="PROPIONYL-COA CARBOXYLASE BETA CHAIN, MITOCHONDRIAL"/>
    <property type="match status" value="1"/>
</dbReference>
<dbReference type="GO" id="GO:0004658">
    <property type="term" value="F:propionyl-CoA carboxylase activity"/>
    <property type="evidence" value="ECO:0007669"/>
    <property type="project" value="TreeGrafter"/>
</dbReference>
<keyword evidence="3" id="KW-0808">Transferase</keyword>
<evidence type="ECO:0000313" key="3">
    <source>
        <dbReference type="EMBL" id="MBC5662513.1"/>
    </source>
</evidence>
<sequence length="470" mass="50383">MSNKLTLSASDRINALLDDASFVEIGAYVKARNTDFNIQDKDTPKDGVITGYGVINGNLVYVYSQDAKVLGGSVGEMHAKKIAKIYDMAMKMGAPVIGMIDCAGLRLQEATDALNAFGEVYGKQVMASGVIPQITAVFGACGGGASLVPSLSDFTFMTKEGAKLFVNSPNALAENNITKLDTSAAEYVSENTANVDGVFETEEELLGMIRALVEVLPSCNLDDKEASANDNPNRIIPNLDSYKNDPRAVIQNIADDSLVLEMKKEYAGDVVTALIRMDGITVGCVGNQEDTITTAGAYKAEEFVDFCDAFNIPVLTLVNVTGFAATVEEEKTISKALAKLTNAYADATVPKVTVVMDKAYGTAYTVMNSKAIGADMVYAWPDAVIGTMDPEMAVKIMYEDELAAADDKLAFIKEKKAEYVAALSGAASAASRGYIDDIIEPDATRKRVIAAIQMLLSKEEMRPYKKHSTI</sequence>
<protein>
    <submittedName>
        <fullName evidence="3">Carboxyl transferase</fullName>
    </submittedName>
</protein>
<dbReference type="PANTHER" id="PTHR43842">
    <property type="entry name" value="PROPIONYL-COA CARBOXYLASE BETA CHAIN"/>
    <property type="match status" value="1"/>
</dbReference>
<dbReference type="Proteomes" id="UP000615234">
    <property type="component" value="Unassembled WGS sequence"/>
</dbReference>
<dbReference type="AlphaFoldDB" id="A0A8I0DRW8"/>
<dbReference type="InterPro" id="IPR034733">
    <property type="entry name" value="AcCoA_carboxyl_beta"/>
</dbReference>
<dbReference type="InterPro" id="IPR011762">
    <property type="entry name" value="COA_CT_N"/>
</dbReference>
<dbReference type="PROSITE" id="PS50989">
    <property type="entry name" value="COA_CT_CTER"/>
    <property type="match status" value="1"/>
</dbReference>
<organism evidence="3 4">
    <name type="scientific">Coprococcus hominis</name>
    <name type="common">ex Liu et al. 2022</name>
    <dbReference type="NCBI Taxonomy" id="2763039"/>
    <lineage>
        <taxon>Bacteria</taxon>
        <taxon>Bacillati</taxon>
        <taxon>Bacillota</taxon>
        <taxon>Clostridia</taxon>
        <taxon>Lachnospirales</taxon>
        <taxon>Lachnospiraceae</taxon>
        <taxon>Coprococcus</taxon>
    </lineage>
</organism>
<dbReference type="PROSITE" id="PS50980">
    <property type="entry name" value="COA_CT_NTER"/>
    <property type="match status" value="1"/>
</dbReference>
<gene>
    <name evidence="3" type="ORF">H8S09_06325</name>
</gene>
<evidence type="ECO:0000259" key="1">
    <source>
        <dbReference type="PROSITE" id="PS50980"/>
    </source>
</evidence>
<reference evidence="3 4" key="1">
    <citation type="submission" date="2020-08" db="EMBL/GenBank/DDBJ databases">
        <title>Genome public.</title>
        <authorList>
            <person name="Liu C."/>
            <person name="Sun Q."/>
        </authorList>
    </citation>
    <scope>NUCLEOTIDE SEQUENCE [LARGE SCALE GENOMIC DNA]</scope>
    <source>
        <strain evidence="3 4">NSJ-10</strain>
    </source>
</reference>
<dbReference type="SUPFAM" id="SSF52096">
    <property type="entry name" value="ClpP/crotonase"/>
    <property type="match status" value="2"/>
</dbReference>